<dbReference type="InterPro" id="IPR007730">
    <property type="entry name" value="SPOR-like_dom"/>
</dbReference>
<evidence type="ECO:0000313" key="5">
    <source>
        <dbReference type="Proteomes" id="UP001055286"/>
    </source>
</evidence>
<protein>
    <recommendedName>
        <fullName evidence="3">SPOR domain-containing protein</fullName>
    </recommendedName>
</protein>
<keyword evidence="2" id="KW-1133">Transmembrane helix</keyword>
<reference evidence="4" key="2">
    <citation type="submission" date="2021-08" db="EMBL/GenBank/DDBJ databases">
        <authorList>
            <person name="Tani A."/>
            <person name="Ola A."/>
            <person name="Ogura Y."/>
            <person name="Katsura K."/>
            <person name="Hayashi T."/>
        </authorList>
    </citation>
    <scope>NUCLEOTIDE SEQUENCE</scope>
    <source>
        <strain evidence="4">JCM 32048</strain>
    </source>
</reference>
<feature type="compositionally biased region" description="Low complexity" evidence="1">
    <location>
        <begin position="288"/>
        <end position="307"/>
    </location>
</feature>
<feature type="region of interest" description="Disordered" evidence="1">
    <location>
        <begin position="263"/>
        <end position="307"/>
    </location>
</feature>
<sequence length="469" mass="48711">MTTNASRVPVDYDGYEQDRQPSPARQDQVRAGARSDPLAELARIVGQDDPFRALLEAKEAKEASRAEPRGRVEPVMPSYGEAPPAEADLSATRSEPSLGAPMQASSHTSPPAYTPAAAFNQYLAAVERETDSEPAPAALEPEAIAEPRPRGRRRIALVGTALGIVAASIGGALTWKAFHHSRSGAPILVMADQAPLKVAPQNAGGVEIPDQNKQIYERTATTSAKDGGQIRIVNREEQPLDVKQAARSLAAEAGASAAPVIPGNALTESLGEPRRVRTVSVRPEPSPAEAQRAAQAAAQAQAAPQQAVSPIPTMTLPTEATGSTPAPVTPRGPRAIATAPAARTPAAEAPAAETPAPVVESPRPKPVQRVASAEAPATTQAVPTPQAPVGGFSVQLSVRATEKEAEVAFRQAQERYGAVLGGQSPLIRQAEVNGKSIYRVRVGPMSKEGADGLCGKLKAAGAACFVAKN</sequence>
<feature type="region of interest" description="Disordered" evidence="1">
    <location>
        <begin position="127"/>
        <end position="146"/>
    </location>
</feature>
<feature type="compositionally biased region" description="Basic and acidic residues" evidence="1">
    <location>
        <begin position="55"/>
        <end position="72"/>
    </location>
</feature>
<dbReference type="Proteomes" id="UP001055286">
    <property type="component" value="Unassembled WGS sequence"/>
</dbReference>
<proteinExistence type="predicted"/>
<dbReference type="SUPFAM" id="SSF110997">
    <property type="entry name" value="Sporulation related repeat"/>
    <property type="match status" value="1"/>
</dbReference>
<evidence type="ECO:0000256" key="1">
    <source>
        <dbReference type="SAM" id="MobiDB-lite"/>
    </source>
</evidence>
<keyword evidence="2" id="KW-0812">Transmembrane</keyword>
<dbReference type="Pfam" id="PF05036">
    <property type="entry name" value="SPOR"/>
    <property type="match status" value="1"/>
</dbReference>
<feature type="region of interest" description="Disordered" evidence="1">
    <location>
        <begin position="1"/>
        <end position="36"/>
    </location>
</feature>
<dbReference type="GO" id="GO:0042834">
    <property type="term" value="F:peptidoglycan binding"/>
    <property type="evidence" value="ECO:0007669"/>
    <property type="project" value="InterPro"/>
</dbReference>
<feature type="domain" description="SPOR" evidence="3">
    <location>
        <begin position="390"/>
        <end position="467"/>
    </location>
</feature>
<evidence type="ECO:0000313" key="4">
    <source>
        <dbReference type="EMBL" id="GJD62318.1"/>
    </source>
</evidence>
<reference evidence="4" key="1">
    <citation type="journal article" date="2016" name="Front. Microbiol.">
        <title>Genome Sequence of the Piezophilic, Mesophilic Sulfate-Reducing Bacterium Desulfovibrio indicus J2T.</title>
        <authorList>
            <person name="Cao J."/>
            <person name="Maignien L."/>
            <person name="Shao Z."/>
            <person name="Alain K."/>
            <person name="Jebbar M."/>
        </authorList>
    </citation>
    <scope>NUCLEOTIDE SEQUENCE</scope>
    <source>
        <strain evidence="4">JCM 32048</strain>
    </source>
</reference>
<feature type="region of interest" description="Disordered" evidence="1">
    <location>
        <begin position="55"/>
        <end position="113"/>
    </location>
</feature>
<organism evidence="4 5">
    <name type="scientific">Methylobacterium frigidaeris</name>
    <dbReference type="NCBI Taxonomy" id="2038277"/>
    <lineage>
        <taxon>Bacteria</taxon>
        <taxon>Pseudomonadati</taxon>
        <taxon>Pseudomonadota</taxon>
        <taxon>Alphaproteobacteria</taxon>
        <taxon>Hyphomicrobiales</taxon>
        <taxon>Methylobacteriaceae</taxon>
        <taxon>Methylobacterium</taxon>
    </lineage>
</organism>
<dbReference type="EMBL" id="BPQJ01000009">
    <property type="protein sequence ID" value="GJD62318.1"/>
    <property type="molecule type" value="Genomic_DNA"/>
</dbReference>
<feature type="region of interest" description="Disordered" evidence="1">
    <location>
        <begin position="340"/>
        <end position="364"/>
    </location>
</feature>
<accession>A0AA37M4A8</accession>
<comment type="caution">
    <text evidence="4">The sequence shown here is derived from an EMBL/GenBank/DDBJ whole genome shotgun (WGS) entry which is preliminary data.</text>
</comment>
<feature type="compositionally biased region" description="Low complexity" evidence="1">
    <location>
        <begin position="133"/>
        <end position="146"/>
    </location>
</feature>
<name>A0AA37M4A8_9HYPH</name>
<keyword evidence="5" id="KW-1185">Reference proteome</keyword>
<gene>
    <name evidence="4" type="ORF">MPEAHAMD_2471</name>
</gene>
<evidence type="ECO:0000259" key="3">
    <source>
        <dbReference type="Pfam" id="PF05036"/>
    </source>
</evidence>
<evidence type="ECO:0000256" key="2">
    <source>
        <dbReference type="SAM" id="Phobius"/>
    </source>
</evidence>
<dbReference type="RefSeq" id="WP_099906584.1">
    <property type="nucleotide sequence ID" value="NZ_BPQJ01000009.1"/>
</dbReference>
<dbReference type="InterPro" id="IPR036680">
    <property type="entry name" value="SPOR-like_sf"/>
</dbReference>
<feature type="transmembrane region" description="Helical" evidence="2">
    <location>
        <begin position="155"/>
        <end position="175"/>
    </location>
</feature>
<feature type="compositionally biased region" description="Low complexity" evidence="1">
    <location>
        <begin position="340"/>
        <end position="357"/>
    </location>
</feature>
<dbReference type="AlphaFoldDB" id="A0AA37M4A8"/>
<dbReference type="Gene3D" id="3.30.70.1070">
    <property type="entry name" value="Sporulation related repeat"/>
    <property type="match status" value="1"/>
</dbReference>
<keyword evidence="2" id="KW-0472">Membrane</keyword>